<dbReference type="InterPro" id="IPR000515">
    <property type="entry name" value="MetI-like"/>
</dbReference>
<evidence type="ECO:0000313" key="10">
    <source>
        <dbReference type="Proteomes" id="UP000587760"/>
    </source>
</evidence>
<comment type="caution">
    <text evidence="9">The sequence shown here is derived from an EMBL/GenBank/DDBJ whole genome shotgun (WGS) entry which is preliminary data.</text>
</comment>
<evidence type="ECO:0000256" key="2">
    <source>
        <dbReference type="ARBA" id="ARBA00022448"/>
    </source>
</evidence>
<evidence type="ECO:0000259" key="8">
    <source>
        <dbReference type="PROSITE" id="PS50928"/>
    </source>
</evidence>
<proteinExistence type="inferred from homology"/>
<dbReference type="PANTHER" id="PTHR30151:SF0">
    <property type="entry name" value="ABC TRANSPORTER PERMEASE PROTEIN MJ0413-RELATED"/>
    <property type="match status" value="1"/>
</dbReference>
<dbReference type="Gene3D" id="1.10.3720.10">
    <property type="entry name" value="MetI-like"/>
    <property type="match status" value="1"/>
</dbReference>
<feature type="transmembrane region" description="Helical" evidence="7">
    <location>
        <begin position="14"/>
        <end position="35"/>
    </location>
</feature>
<evidence type="ECO:0000313" key="9">
    <source>
        <dbReference type="EMBL" id="MBB6481161.1"/>
    </source>
</evidence>
<dbReference type="CDD" id="cd06261">
    <property type="entry name" value="TM_PBP2"/>
    <property type="match status" value="1"/>
</dbReference>
<dbReference type="AlphaFoldDB" id="A0A841RCP0"/>
<dbReference type="RefSeq" id="WP_184747405.1">
    <property type="nucleotide sequence ID" value="NZ_JACHGJ010000005.1"/>
</dbReference>
<comment type="similarity">
    <text evidence="7">Belongs to the binding-protein-dependent transport system permease family.</text>
</comment>
<name>A0A841RCP0_9SPIO</name>
<dbReference type="EMBL" id="JACHGJ010000005">
    <property type="protein sequence ID" value="MBB6481161.1"/>
    <property type="molecule type" value="Genomic_DNA"/>
</dbReference>
<keyword evidence="5 7" id="KW-1133">Transmembrane helix</keyword>
<evidence type="ECO:0000256" key="4">
    <source>
        <dbReference type="ARBA" id="ARBA00022692"/>
    </source>
</evidence>
<dbReference type="SUPFAM" id="SSF161098">
    <property type="entry name" value="MetI-like"/>
    <property type="match status" value="1"/>
</dbReference>
<dbReference type="GO" id="GO:0005886">
    <property type="term" value="C:plasma membrane"/>
    <property type="evidence" value="ECO:0007669"/>
    <property type="project" value="UniProtKB-SubCell"/>
</dbReference>
<comment type="subcellular location">
    <subcellularLocation>
        <location evidence="1 7">Cell membrane</location>
        <topology evidence="1 7">Multi-pass membrane protein</topology>
    </subcellularLocation>
</comment>
<dbReference type="GO" id="GO:0055085">
    <property type="term" value="P:transmembrane transport"/>
    <property type="evidence" value="ECO:0007669"/>
    <property type="project" value="InterPro"/>
</dbReference>
<dbReference type="Proteomes" id="UP000587760">
    <property type="component" value="Unassembled WGS sequence"/>
</dbReference>
<evidence type="ECO:0000256" key="1">
    <source>
        <dbReference type="ARBA" id="ARBA00004651"/>
    </source>
</evidence>
<gene>
    <name evidence="9" type="ORF">HNR50_002834</name>
</gene>
<dbReference type="Pfam" id="PF00528">
    <property type="entry name" value="BPD_transp_1"/>
    <property type="match status" value="1"/>
</dbReference>
<feature type="transmembrane region" description="Helical" evidence="7">
    <location>
        <begin position="47"/>
        <end position="71"/>
    </location>
</feature>
<evidence type="ECO:0000256" key="5">
    <source>
        <dbReference type="ARBA" id="ARBA00022989"/>
    </source>
</evidence>
<feature type="transmembrane region" description="Helical" evidence="7">
    <location>
        <begin position="118"/>
        <end position="143"/>
    </location>
</feature>
<feature type="domain" description="ABC transmembrane type-1" evidence="8">
    <location>
        <begin position="69"/>
        <end position="254"/>
    </location>
</feature>
<evidence type="ECO:0000256" key="6">
    <source>
        <dbReference type="ARBA" id="ARBA00023136"/>
    </source>
</evidence>
<feature type="transmembrane region" description="Helical" evidence="7">
    <location>
        <begin position="77"/>
        <end position="97"/>
    </location>
</feature>
<accession>A0A841RCP0</accession>
<keyword evidence="10" id="KW-1185">Reference proteome</keyword>
<reference evidence="9 10" key="1">
    <citation type="submission" date="2020-08" db="EMBL/GenBank/DDBJ databases">
        <title>Genomic Encyclopedia of Type Strains, Phase IV (KMG-IV): sequencing the most valuable type-strain genomes for metagenomic binning, comparative biology and taxonomic classification.</title>
        <authorList>
            <person name="Goeker M."/>
        </authorList>
    </citation>
    <scope>NUCLEOTIDE SEQUENCE [LARGE SCALE GENOMIC DNA]</scope>
    <source>
        <strain evidence="9 10">DSM 2461</strain>
    </source>
</reference>
<sequence>MTARLTLTKNSREAWVYGFLGILVFLFMWHLACIYTNFGKIFPTPVFSLKAFLAAFVNPIGKYTLLGHIAVSLKRVLVGYILSSVAGIIIGMAMGHWKMAHAIIYPIFSIIRPIPGIAWIPLAILWIGIGEPTIYFIIFMGGFSQMVMNTMDGAHHVSKDLIGVAKVLGAKENQIFGKIVLPYSIPYIFTGLQTSLSTSWMAVLAAEMITAREGAGWLILAGMQTGRIENNVIGMISIGGVGLILASLLRATERRLCRWTVRSR</sequence>
<dbReference type="PROSITE" id="PS50928">
    <property type="entry name" value="ABC_TM1"/>
    <property type="match status" value="1"/>
</dbReference>
<feature type="transmembrane region" description="Helical" evidence="7">
    <location>
        <begin position="232"/>
        <end position="249"/>
    </location>
</feature>
<organism evidence="9 10">
    <name type="scientific">Spirochaeta isovalerica</name>
    <dbReference type="NCBI Taxonomy" id="150"/>
    <lineage>
        <taxon>Bacteria</taxon>
        <taxon>Pseudomonadati</taxon>
        <taxon>Spirochaetota</taxon>
        <taxon>Spirochaetia</taxon>
        <taxon>Spirochaetales</taxon>
        <taxon>Spirochaetaceae</taxon>
        <taxon>Spirochaeta</taxon>
    </lineage>
</organism>
<keyword evidence="6 7" id="KW-0472">Membrane</keyword>
<dbReference type="PANTHER" id="PTHR30151">
    <property type="entry name" value="ALKANE SULFONATE ABC TRANSPORTER-RELATED, MEMBRANE SUBUNIT"/>
    <property type="match status" value="1"/>
</dbReference>
<evidence type="ECO:0000256" key="7">
    <source>
        <dbReference type="RuleBase" id="RU363032"/>
    </source>
</evidence>
<evidence type="ECO:0000256" key="3">
    <source>
        <dbReference type="ARBA" id="ARBA00022475"/>
    </source>
</evidence>
<keyword evidence="3" id="KW-1003">Cell membrane</keyword>
<keyword evidence="4 7" id="KW-0812">Transmembrane</keyword>
<protein>
    <submittedName>
        <fullName evidence="9">NitT/TauT family transport system permease protein/sulfonate transport system permease protein</fullName>
    </submittedName>
</protein>
<keyword evidence="2 7" id="KW-0813">Transport</keyword>
<dbReference type="InterPro" id="IPR035906">
    <property type="entry name" value="MetI-like_sf"/>
</dbReference>